<dbReference type="eggNOG" id="KOG2919">
    <property type="taxonomic scope" value="Eukaryota"/>
</dbReference>
<dbReference type="OrthoDB" id="239865at2759"/>
<gene>
    <name evidence="2" type="ORF">THAOC_34310</name>
</gene>
<dbReference type="SUPFAM" id="SSF50978">
    <property type="entry name" value="WD40 repeat-like"/>
    <property type="match status" value="1"/>
</dbReference>
<keyword evidence="3" id="KW-1185">Reference proteome</keyword>
<dbReference type="Proteomes" id="UP000266841">
    <property type="component" value="Unassembled WGS sequence"/>
</dbReference>
<comment type="caution">
    <text evidence="2">The sequence shown here is derived from an EMBL/GenBank/DDBJ whole genome shotgun (WGS) entry which is preliminary data.</text>
</comment>
<accession>K0R2Q8</accession>
<evidence type="ECO:0008006" key="4">
    <source>
        <dbReference type="Google" id="ProtNLM"/>
    </source>
</evidence>
<dbReference type="InterPro" id="IPR015943">
    <property type="entry name" value="WD40/YVTN_repeat-like_dom_sf"/>
</dbReference>
<dbReference type="InterPro" id="IPR051150">
    <property type="entry name" value="SWT21/TCAB1_mRNA_Telomere"/>
</dbReference>
<feature type="compositionally biased region" description="Basic and acidic residues" evidence="1">
    <location>
        <begin position="479"/>
        <end position="493"/>
    </location>
</feature>
<feature type="compositionally biased region" description="Basic and acidic residues" evidence="1">
    <location>
        <begin position="454"/>
        <end position="471"/>
    </location>
</feature>
<dbReference type="AlphaFoldDB" id="K0R2Q8"/>
<dbReference type="OMA" id="SFYATCR"/>
<sequence length="493" mass="53957">MIRCTDIRGRDNYPQGCSFSPDGTCILTSTSTSADFRVYETPFRRLEKDGQDEDNVVTDDVQAQQQPQCWTASLRSNEGGCSPSSSSASYAWYPLMNSSQPITSFYATCRGHSTPIHLIDAYTSQLRASYRPYNAADEMEGPTVVEFSPDGRRVLGTGFKSDRTIAIFDVGIPGREGVVARLGKTRRSKDGQKGIPSALAFPKYGASGGGPNNVFAVGTYSPASIYIYDDRTNIPASEIVLHGGLAVVGHGRAFVKKKRRFEQIDTPDGEGDDDENVFSSARARWFQSRARGGVTQLSWAPPLSTNPYLLYSASRRSNAVLSWDLRALSSLGTPVCGLQSFTRDGDTNQRLEFDINDEGNTIYVGCGTSEGVVKIYDTTSGKLQDTLQVFDEDSGYRDAVNGVSYLSYQGGRSNNGLLAVSVGSRTFNEPDDEDSNDDGKQGFLQLMVSEYDDRKDCKNARDREKGERAKLTDLTQQIQHDKGARGTGRRGAE</sequence>
<dbReference type="PANTHER" id="PTHR13211">
    <property type="entry name" value="TELOMERASE CAJAL BODY PROTEIN 1"/>
    <property type="match status" value="1"/>
</dbReference>
<evidence type="ECO:0000313" key="2">
    <source>
        <dbReference type="EMBL" id="EJK46998.1"/>
    </source>
</evidence>
<evidence type="ECO:0000256" key="1">
    <source>
        <dbReference type="SAM" id="MobiDB-lite"/>
    </source>
</evidence>
<name>K0R2Q8_THAOC</name>
<dbReference type="Gene3D" id="2.130.10.10">
    <property type="entry name" value="YVTN repeat-like/Quinoprotein amine dehydrogenase"/>
    <property type="match status" value="2"/>
</dbReference>
<dbReference type="EMBL" id="AGNL01047422">
    <property type="protein sequence ID" value="EJK46998.1"/>
    <property type="molecule type" value="Genomic_DNA"/>
</dbReference>
<proteinExistence type="predicted"/>
<protein>
    <recommendedName>
        <fullName evidence="4">Anaphase-promoting complex subunit 4 WD40 domain-containing protein</fullName>
    </recommendedName>
</protein>
<feature type="region of interest" description="Disordered" evidence="1">
    <location>
        <begin position="454"/>
        <end position="493"/>
    </location>
</feature>
<dbReference type="InterPro" id="IPR036322">
    <property type="entry name" value="WD40_repeat_dom_sf"/>
</dbReference>
<reference evidence="2 3" key="1">
    <citation type="journal article" date="2012" name="Genome Biol.">
        <title>Genome and low-iron response of an oceanic diatom adapted to chronic iron limitation.</title>
        <authorList>
            <person name="Lommer M."/>
            <person name="Specht M."/>
            <person name="Roy A.S."/>
            <person name="Kraemer L."/>
            <person name="Andreson R."/>
            <person name="Gutowska M.A."/>
            <person name="Wolf J."/>
            <person name="Bergner S.V."/>
            <person name="Schilhabel M.B."/>
            <person name="Klostermeier U.C."/>
            <person name="Beiko R.G."/>
            <person name="Rosenstiel P."/>
            <person name="Hippler M."/>
            <person name="Laroche J."/>
        </authorList>
    </citation>
    <scope>NUCLEOTIDE SEQUENCE [LARGE SCALE GENOMIC DNA]</scope>
    <source>
        <strain evidence="2 3">CCMP1005</strain>
    </source>
</reference>
<dbReference type="PANTHER" id="PTHR13211:SF0">
    <property type="entry name" value="TELOMERASE CAJAL BODY PROTEIN 1"/>
    <property type="match status" value="1"/>
</dbReference>
<organism evidence="2 3">
    <name type="scientific">Thalassiosira oceanica</name>
    <name type="common">Marine diatom</name>
    <dbReference type="NCBI Taxonomy" id="159749"/>
    <lineage>
        <taxon>Eukaryota</taxon>
        <taxon>Sar</taxon>
        <taxon>Stramenopiles</taxon>
        <taxon>Ochrophyta</taxon>
        <taxon>Bacillariophyta</taxon>
        <taxon>Coscinodiscophyceae</taxon>
        <taxon>Thalassiosirophycidae</taxon>
        <taxon>Thalassiosirales</taxon>
        <taxon>Thalassiosiraceae</taxon>
        <taxon>Thalassiosira</taxon>
    </lineage>
</organism>
<evidence type="ECO:0000313" key="3">
    <source>
        <dbReference type="Proteomes" id="UP000266841"/>
    </source>
</evidence>